<dbReference type="AlphaFoldDB" id="A0A8D8UTZ4"/>
<dbReference type="InterPro" id="IPR013783">
    <property type="entry name" value="Ig-like_fold"/>
</dbReference>
<dbReference type="EMBL" id="HBUF01350430">
    <property type="protein sequence ID" value="CAG6713274.1"/>
    <property type="molecule type" value="Transcribed_RNA"/>
</dbReference>
<feature type="domain" description="Ig-like" evidence="8">
    <location>
        <begin position="431"/>
        <end position="543"/>
    </location>
</feature>
<dbReference type="SMART" id="SM00409">
    <property type="entry name" value="IG"/>
    <property type="match status" value="1"/>
</dbReference>
<feature type="signal peptide" evidence="7">
    <location>
        <begin position="1"/>
        <end position="16"/>
    </location>
</feature>
<feature type="transmembrane region" description="Helical" evidence="6">
    <location>
        <begin position="557"/>
        <end position="580"/>
    </location>
</feature>
<dbReference type="GO" id="GO:0004180">
    <property type="term" value="F:carboxypeptidase activity"/>
    <property type="evidence" value="ECO:0007669"/>
    <property type="project" value="UniProtKB-KW"/>
</dbReference>
<dbReference type="SMART" id="SM00082">
    <property type="entry name" value="LRRCT"/>
    <property type="match status" value="1"/>
</dbReference>
<dbReference type="InterPro" id="IPR001611">
    <property type="entry name" value="Leu-rich_rpt"/>
</dbReference>
<dbReference type="InterPro" id="IPR032675">
    <property type="entry name" value="LRR_dom_sf"/>
</dbReference>
<dbReference type="PRINTS" id="PR00019">
    <property type="entry name" value="LEURICHRPT"/>
</dbReference>
<dbReference type="InterPro" id="IPR003599">
    <property type="entry name" value="Ig_sub"/>
</dbReference>
<dbReference type="Pfam" id="PF13927">
    <property type="entry name" value="Ig_3"/>
    <property type="match status" value="1"/>
</dbReference>
<keyword evidence="9" id="KW-0645">Protease</keyword>
<dbReference type="SMART" id="SM00369">
    <property type="entry name" value="LRR_TYP"/>
    <property type="match status" value="10"/>
</dbReference>
<keyword evidence="9" id="KW-0121">Carboxypeptidase</keyword>
<dbReference type="Pfam" id="PF13855">
    <property type="entry name" value="LRR_8"/>
    <property type="match status" value="3"/>
</dbReference>
<organism evidence="9">
    <name type="scientific">Cacopsylla melanoneura</name>
    <dbReference type="NCBI Taxonomy" id="428564"/>
    <lineage>
        <taxon>Eukaryota</taxon>
        <taxon>Metazoa</taxon>
        <taxon>Ecdysozoa</taxon>
        <taxon>Arthropoda</taxon>
        <taxon>Hexapoda</taxon>
        <taxon>Insecta</taxon>
        <taxon>Pterygota</taxon>
        <taxon>Neoptera</taxon>
        <taxon>Paraneoptera</taxon>
        <taxon>Hemiptera</taxon>
        <taxon>Sternorrhyncha</taxon>
        <taxon>Psylloidea</taxon>
        <taxon>Psyllidae</taxon>
        <taxon>Psyllinae</taxon>
        <taxon>Cacopsylla</taxon>
    </lineage>
</organism>
<dbReference type="InterPro" id="IPR050541">
    <property type="entry name" value="LRR_TM_domain-containing"/>
</dbReference>
<evidence type="ECO:0000256" key="1">
    <source>
        <dbReference type="ARBA" id="ARBA00022614"/>
    </source>
</evidence>
<dbReference type="SMART" id="SM00408">
    <property type="entry name" value="IGc2"/>
    <property type="match status" value="1"/>
</dbReference>
<keyword evidence="6" id="KW-0812">Transmembrane</keyword>
<dbReference type="InterPro" id="IPR036179">
    <property type="entry name" value="Ig-like_dom_sf"/>
</dbReference>
<evidence type="ECO:0000256" key="7">
    <source>
        <dbReference type="SAM" id="SignalP"/>
    </source>
</evidence>
<dbReference type="InterPro" id="IPR003598">
    <property type="entry name" value="Ig_sub2"/>
</dbReference>
<keyword evidence="3" id="KW-0677">Repeat</keyword>
<evidence type="ECO:0000256" key="3">
    <source>
        <dbReference type="ARBA" id="ARBA00022737"/>
    </source>
</evidence>
<dbReference type="InterPro" id="IPR003591">
    <property type="entry name" value="Leu-rich_rpt_typical-subtyp"/>
</dbReference>
<evidence type="ECO:0000259" key="8">
    <source>
        <dbReference type="PROSITE" id="PS50835"/>
    </source>
</evidence>
<sequence>MRHVCLLALLVFSCEANLAPQLCPQSCVCQSTLSQVSCRDVQYKEIRDQLPRDIKHLVLDNVPLPQDTLSADIFSTELASSITQLIWRASNIQTLLGEFNAKLPNVEHIDLSANRLHTISNDAFANNLNLNHLNLSNNQLSTIELRAFDNLDQLKELYLNQNQLALTEQVFSPLWNLQLLDLSHNKLTMLDNYYFLPNKKMAHLYLNHNNIATLSKQSLINMNQLLTLDLSHNKIQTLPPELFQSLEQLQTLNISNNELASVINDSFSSMRMLKTLDMSFNEVSQLSDNTFSENKKLEALRIDNTLLTNLKTELLAPLTQLVQLYVSNNQHLTQIDNEILYNKPKLRHIDLSHNGLTSLPHSLVGLNLSSLDMSDNPWTCDCNMAWFAEYWSQNKLKIVPNKHTLFCTKTIYPDLTHSPLIPTLRGLNCTPAEITYTTAQTYFLPRQNITLDCVVSGEPTPTITWLTPQGLTFHWIPEYSVSATFKHHPTVHDVNMVSIQQNHLVVLHNGSLLIQEFNRGDRGNYSCFVSNPFSNTTRLIPVTMDPIIVYYAKMESIAFGFMCAALFLLGTLLVQLLILLCKTCCGLRCCGQEPNQIQSMLDNIDQCRAQQLTKLQENYYLQVTKIKENYVYQSQKIQESYKDQMENLKTIKRNGTTHLVSIREQYSDQMMRVRDYSTGQLNWVRENYVFQRNRVRKFSAHQMLRIRQNYKYQQEALTKMLEAMPTLDNCKSSCGYSMSTVYDEAETSGSRVKREEIPLGNMLVEAESHLSLYFTPPAEHSLSPNATRQPPTRIHGFSNSQDYLHGPATAQHVKYTMMSPLSPSNPMGRSLSNPLPSIPIPGPSTSSANTNNHTHTHCNSDSE</sequence>
<dbReference type="Gene3D" id="3.80.10.10">
    <property type="entry name" value="Ribonuclease Inhibitor"/>
    <property type="match status" value="2"/>
</dbReference>
<keyword evidence="9" id="KW-0378">Hydrolase</keyword>
<protein>
    <submittedName>
        <fullName evidence="9">Carboxypeptidase N subunit 2</fullName>
    </submittedName>
</protein>
<dbReference type="EMBL" id="HBUF01350428">
    <property type="protein sequence ID" value="CAG6713271.1"/>
    <property type="molecule type" value="Transcribed_RNA"/>
</dbReference>
<dbReference type="Gene3D" id="2.60.40.10">
    <property type="entry name" value="Immunoglobulins"/>
    <property type="match status" value="1"/>
</dbReference>
<feature type="compositionally biased region" description="Low complexity" evidence="5">
    <location>
        <begin position="843"/>
        <end position="857"/>
    </location>
</feature>
<dbReference type="SUPFAM" id="SSF48726">
    <property type="entry name" value="Immunoglobulin"/>
    <property type="match status" value="1"/>
</dbReference>
<evidence type="ECO:0000256" key="6">
    <source>
        <dbReference type="SAM" id="Phobius"/>
    </source>
</evidence>
<reference evidence="9" key="1">
    <citation type="submission" date="2021-05" db="EMBL/GenBank/DDBJ databases">
        <authorList>
            <person name="Alioto T."/>
            <person name="Alioto T."/>
            <person name="Gomez Garrido J."/>
        </authorList>
    </citation>
    <scope>NUCLEOTIDE SEQUENCE</scope>
</reference>
<name>A0A8D8UTZ4_9HEMI</name>
<keyword evidence="6" id="KW-0472">Membrane</keyword>
<dbReference type="GO" id="GO:0005886">
    <property type="term" value="C:plasma membrane"/>
    <property type="evidence" value="ECO:0007669"/>
    <property type="project" value="TreeGrafter"/>
</dbReference>
<keyword evidence="1" id="KW-0433">Leucine-rich repeat</keyword>
<evidence type="ECO:0000256" key="5">
    <source>
        <dbReference type="SAM" id="MobiDB-lite"/>
    </source>
</evidence>
<accession>A0A8D8UTZ4</accession>
<feature type="region of interest" description="Disordered" evidence="5">
    <location>
        <begin position="819"/>
        <end position="863"/>
    </location>
</feature>
<evidence type="ECO:0000313" key="9">
    <source>
        <dbReference type="EMBL" id="CAG6713271.1"/>
    </source>
</evidence>
<keyword evidence="4" id="KW-1015">Disulfide bond</keyword>
<keyword evidence="2 7" id="KW-0732">Signal</keyword>
<dbReference type="PROSITE" id="PS51450">
    <property type="entry name" value="LRR"/>
    <property type="match status" value="5"/>
</dbReference>
<dbReference type="PANTHER" id="PTHR24369:SF210">
    <property type="entry name" value="CHAOPTIN-RELATED"/>
    <property type="match status" value="1"/>
</dbReference>
<dbReference type="CDD" id="cd00096">
    <property type="entry name" value="Ig"/>
    <property type="match status" value="1"/>
</dbReference>
<dbReference type="PROSITE" id="PS50835">
    <property type="entry name" value="IG_LIKE"/>
    <property type="match status" value="1"/>
</dbReference>
<proteinExistence type="predicted"/>
<dbReference type="PANTHER" id="PTHR24369">
    <property type="entry name" value="ANTIGEN BSP, PUTATIVE-RELATED"/>
    <property type="match status" value="1"/>
</dbReference>
<dbReference type="InterPro" id="IPR007110">
    <property type="entry name" value="Ig-like_dom"/>
</dbReference>
<dbReference type="InterPro" id="IPR000483">
    <property type="entry name" value="Cys-rich_flank_reg_C"/>
</dbReference>
<dbReference type="FunFam" id="3.80.10.10:FF:001164">
    <property type="entry name" value="GH01279p"/>
    <property type="match status" value="1"/>
</dbReference>
<evidence type="ECO:0000256" key="2">
    <source>
        <dbReference type="ARBA" id="ARBA00022729"/>
    </source>
</evidence>
<feature type="chain" id="PRO_5033671537" evidence="7">
    <location>
        <begin position="17"/>
        <end position="863"/>
    </location>
</feature>
<dbReference type="SUPFAM" id="SSF52058">
    <property type="entry name" value="L domain-like"/>
    <property type="match status" value="1"/>
</dbReference>
<keyword evidence="6" id="KW-1133">Transmembrane helix</keyword>
<evidence type="ECO:0000256" key="4">
    <source>
        <dbReference type="ARBA" id="ARBA00023157"/>
    </source>
</evidence>
<dbReference type="SMART" id="SM00365">
    <property type="entry name" value="LRR_SD22"/>
    <property type="match status" value="6"/>
</dbReference>